<keyword evidence="7" id="KW-1185">Reference proteome</keyword>
<proteinExistence type="inferred from homology"/>
<accession>A0A285UZ67</accession>
<dbReference type="Pfam" id="PF04679">
    <property type="entry name" value="DNA_ligase_A_C"/>
    <property type="match status" value="1"/>
</dbReference>
<dbReference type="Pfam" id="PF01068">
    <property type="entry name" value="DNA_ligase_A_M"/>
    <property type="match status" value="1"/>
</dbReference>
<evidence type="ECO:0000313" key="7">
    <source>
        <dbReference type="Proteomes" id="UP000219167"/>
    </source>
</evidence>
<dbReference type="Gene3D" id="3.30.470.30">
    <property type="entry name" value="DNA ligase/mRNA capping enzyme"/>
    <property type="match status" value="1"/>
</dbReference>
<dbReference type="InterPro" id="IPR014146">
    <property type="entry name" value="LigD_ligase_dom"/>
</dbReference>
<dbReference type="SUPFAM" id="SSF50249">
    <property type="entry name" value="Nucleic acid-binding proteins"/>
    <property type="match status" value="1"/>
</dbReference>
<dbReference type="EC" id="6.5.1.1" evidence="2"/>
<comment type="similarity">
    <text evidence="1">Belongs to the ATP-dependent DNA ligase family.</text>
</comment>
<evidence type="ECO:0000256" key="3">
    <source>
        <dbReference type="ARBA" id="ARBA00022598"/>
    </source>
</evidence>
<comment type="catalytic activity">
    <reaction evidence="4">
        <text>ATP + (deoxyribonucleotide)n-3'-hydroxyl + 5'-phospho-(deoxyribonucleotide)m = (deoxyribonucleotide)n+m + AMP + diphosphate.</text>
        <dbReference type="EC" id="6.5.1.1"/>
    </reaction>
</comment>
<dbReference type="InterPro" id="IPR012309">
    <property type="entry name" value="DNA_ligase_ATP-dep_C"/>
</dbReference>
<organism evidence="6 7">
    <name type="scientific">Rhizobium subbaraonis</name>
    <dbReference type="NCBI Taxonomy" id="908946"/>
    <lineage>
        <taxon>Bacteria</taxon>
        <taxon>Pseudomonadati</taxon>
        <taxon>Pseudomonadota</taxon>
        <taxon>Alphaproteobacteria</taxon>
        <taxon>Hyphomicrobiales</taxon>
        <taxon>Rhizobiaceae</taxon>
        <taxon>Rhizobium/Agrobacterium group</taxon>
        <taxon>Rhizobium</taxon>
    </lineage>
</organism>
<evidence type="ECO:0000259" key="5">
    <source>
        <dbReference type="PROSITE" id="PS50160"/>
    </source>
</evidence>
<feature type="domain" description="ATP-dependent DNA ligase family profile" evidence="5">
    <location>
        <begin position="100"/>
        <end position="235"/>
    </location>
</feature>
<dbReference type="EMBL" id="OBQD01000027">
    <property type="protein sequence ID" value="SOC47132.1"/>
    <property type="molecule type" value="Genomic_DNA"/>
</dbReference>
<dbReference type="SUPFAM" id="SSF56091">
    <property type="entry name" value="DNA ligase/mRNA capping enzyme, catalytic domain"/>
    <property type="match status" value="1"/>
</dbReference>
<dbReference type="AlphaFoldDB" id="A0A285UZ67"/>
<dbReference type="InterPro" id="IPR012340">
    <property type="entry name" value="NA-bd_OB-fold"/>
</dbReference>
<evidence type="ECO:0000256" key="2">
    <source>
        <dbReference type="ARBA" id="ARBA00012727"/>
    </source>
</evidence>
<protein>
    <recommendedName>
        <fullName evidence="2">DNA ligase (ATP)</fullName>
        <ecNumber evidence="2">6.5.1.1</ecNumber>
    </recommendedName>
</protein>
<dbReference type="Gene3D" id="2.40.50.140">
    <property type="entry name" value="Nucleic acid-binding proteins"/>
    <property type="match status" value="1"/>
</dbReference>
<evidence type="ECO:0000256" key="1">
    <source>
        <dbReference type="ARBA" id="ARBA00007572"/>
    </source>
</evidence>
<dbReference type="OrthoDB" id="9802472at2"/>
<evidence type="ECO:0000313" key="6">
    <source>
        <dbReference type="EMBL" id="SOC47132.1"/>
    </source>
</evidence>
<dbReference type="GO" id="GO:0006281">
    <property type="term" value="P:DNA repair"/>
    <property type="evidence" value="ECO:0007669"/>
    <property type="project" value="InterPro"/>
</dbReference>
<dbReference type="PANTHER" id="PTHR45674:SF4">
    <property type="entry name" value="DNA LIGASE 1"/>
    <property type="match status" value="1"/>
</dbReference>
<dbReference type="CDD" id="cd07906">
    <property type="entry name" value="Adenylation_DNA_ligase_LigD_LigC"/>
    <property type="match status" value="1"/>
</dbReference>
<name>A0A285UZ67_9HYPH</name>
<evidence type="ECO:0000256" key="4">
    <source>
        <dbReference type="ARBA" id="ARBA00034003"/>
    </source>
</evidence>
<dbReference type="Gene3D" id="3.30.1490.70">
    <property type="match status" value="1"/>
</dbReference>
<dbReference type="GO" id="GO:0003910">
    <property type="term" value="F:DNA ligase (ATP) activity"/>
    <property type="evidence" value="ECO:0007669"/>
    <property type="project" value="UniProtKB-EC"/>
</dbReference>
<dbReference type="GO" id="GO:0005524">
    <property type="term" value="F:ATP binding"/>
    <property type="evidence" value="ECO:0007669"/>
    <property type="project" value="InterPro"/>
</dbReference>
<dbReference type="InterPro" id="IPR012310">
    <property type="entry name" value="DNA_ligase_ATP-dep_cent"/>
</dbReference>
<reference evidence="6 7" key="1">
    <citation type="submission" date="2017-08" db="EMBL/GenBank/DDBJ databases">
        <authorList>
            <person name="de Groot N.N."/>
        </authorList>
    </citation>
    <scope>NUCLEOTIDE SEQUENCE [LARGE SCALE GENOMIC DNA]</scope>
    <source>
        <strain evidence="6 7">JC85</strain>
    </source>
</reference>
<dbReference type="PANTHER" id="PTHR45674">
    <property type="entry name" value="DNA LIGASE 1/3 FAMILY MEMBER"/>
    <property type="match status" value="1"/>
</dbReference>
<dbReference type="Proteomes" id="UP000219167">
    <property type="component" value="Unassembled WGS sequence"/>
</dbReference>
<dbReference type="GO" id="GO:0006310">
    <property type="term" value="P:DNA recombination"/>
    <property type="evidence" value="ECO:0007669"/>
    <property type="project" value="InterPro"/>
</dbReference>
<dbReference type="CDD" id="cd07971">
    <property type="entry name" value="OBF_DNA_ligase_LigD"/>
    <property type="match status" value="1"/>
</dbReference>
<keyword evidence="3" id="KW-0436">Ligase</keyword>
<dbReference type="InterPro" id="IPR050191">
    <property type="entry name" value="ATP-dep_DNA_ligase"/>
</dbReference>
<dbReference type="PROSITE" id="PS50160">
    <property type="entry name" value="DNA_LIGASE_A3"/>
    <property type="match status" value="1"/>
</dbReference>
<sequence>MPTRIEPCLALLVSRPPVGPEWSFEVKWDGYRLAVHREPSGVRIITRGGHDWTERFPAIAQAAEAIDADTLILDGEAVVLDEQGRSDFGALQQALGGRGGKRSASEALFCAFDLLYLNGHDLTGMPLRDRRAMLEAICHVPGGIIRLSEEIGDNGAELLKVACGMGLEGIIGKNESKPYRSGRRGDWVKIKCVQSEGFAIVGYEPSRDALGGIGRLLLAARKGSDLVYVGGVGTGFTARSGAALRRQLDAIAIPKAAIDVGKRKGVFVKPILVAEIEFRAWTQDGKLRHASFKGLRDEADAASIYEIVG</sequence>
<gene>
    <name evidence="6" type="ORF">SAMN05892877_12725</name>
</gene>
<dbReference type="NCBIfam" id="TIGR02779">
    <property type="entry name" value="NHEJ_ligase_lig"/>
    <property type="match status" value="1"/>
</dbReference>